<evidence type="ECO:0000313" key="2">
    <source>
        <dbReference type="EMBL" id="TDH65351.1"/>
    </source>
</evidence>
<feature type="region of interest" description="Disordered" evidence="1">
    <location>
        <begin position="31"/>
        <end position="59"/>
    </location>
</feature>
<accession>A0A976FEQ2</accession>
<feature type="compositionally biased region" description="Basic and acidic residues" evidence="1">
    <location>
        <begin position="207"/>
        <end position="216"/>
    </location>
</feature>
<dbReference type="AlphaFoldDB" id="A0A976FEQ2"/>
<dbReference type="Proteomes" id="UP000294530">
    <property type="component" value="Unassembled WGS sequence"/>
</dbReference>
<keyword evidence="3" id="KW-1185">Reference proteome</keyword>
<evidence type="ECO:0000256" key="1">
    <source>
        <dbReference type="SAM" id="MobiDB-lite"/>
    </source>
</evidence>
<dbReference type="RefSeq" id="XP_067814850.1">
    <property type="nucleotide sequence ID" value="XM_067965278.1"/>
</dbReference>
<sequence length="283" mass="31215">MQDSGLFMMSPMDSAGEMRLAKARACIRKTFGPSGSGRRTKRALEMADETPMPSKTPRTKIRQRIAKASLLSTEKLFFQQFGSSEELMSEAFDLARPAGRHTVHRKRAKTSQQHVAHILPSTLTHAVPKPIVVAPTSYFSFASKAASNPTFLSSLPPPSTAIVSHLTRPMHIHTPRKASSKRDRAGESSAEKELVLQKPRLSGVRGKNMDLSDFDAKASNSRQLVQAPSSSYNARKSFAFVTNRVDSHQPIATTSFFSRASPSKIQFSSSATRLFSQRQAPRR</sequence>
<feature type="compositionally biased region" description="Basic and acidic residues" evidence="1">
    <location>
        <begin position="180"/>
        <end position="195"/>
    </location>
</feature>
<feature type="region of interest" description="Disordered" evidence="1">
    <location>
        <begin position="168"/>
        <end position="228"/>
    </location>
</feature>
<feature type="compositionally biased region" description="Basic residues" evidence="1">
    <location>
        <begin position="168"/>
        <end position="179"/>
    </location>
</feature>
<organism evidence="2 3">
    <name type="scientific">Bremia lactucae</name>
    <name type="common">Lettuce downy mildew</name>
    <dbReference type="NCBI Taxonomy" id="4779"/>
    <lineage>
        <taxon>Eukaryota</taxon>
        <taxon>Sar</taxon>
        <taxon>Stramenopiles</taxon>
        <taxon>Oomycota</taxon>
        <taxon>Peronosporomycetes</taxon>
        <taxon>Peronosporales</taxon>
        <taxon>Peronosporaceae</taxon>
        <taxon>Bremia</taxon>
    </lineage>
</organism>
<dbReference type="KEGG" id="blac:94350949"/>
<gene>
    <name evidence="2" type="ORF">CCR75_007215</name>
</gene>
<dbReference type="EMBL" id="SHOA02000013">
    <property type="protein sequence ID" value="TDH65351.1"/>
    <property type="molecule type" value="Genomic_DNA"/>
</dbReference>
<reference evidence="2 3" key="1">
    <citation type="journal article" date="2021" name="Genome Biol.">
        <title>AFLAP: assembly-free linkage analysis pipeline using k-mers from genome sequencing data.</title>
        <authorList>
            <person name="Fletcher K."/>
            <person name="Zhang L."/>
            <person name="Gil J."/>
            <person name="Han R."/>
            <person name="Cavanaugh K."/>
            <person name="Michelmore R."/>
        </authorList>
    </citation>
    <scope>NUCLEOTIDE SEQUENCE [LARGE SCALE GENOMIC DNA]</scope>
    <source>
        <strain evidence="2 3">SF5</strain>
    </source>
</reference>
<feature type="compositionally biased region" description="Polar residues" evidence="1">
    <location>
        <begin position="218"/>
        <end position="228"/>
    </location>
</feature>
<dbReference type="GeneID" id="94350949"/>
<comment type="caution">
    <text evidence="2">The sequence shown here is derived from an EMBL/GenBank/DDBJ whole genome shotgun (WGS) entry which is preliminary data.</text>
</comment>
<evidence type="ECO:0000313" key="3">
    <source>
        <dbReference type="Proteomes" id="UP000294530"/>
    </source>
</evidence>
<proteinExistence type="predicted"/>
<dbReference type="OrthoDB" id="113225at2759"/>
<protein>
    <submittedName>
        <fullName evidence="2">Uncharacterized protein</fullName>
    </submittedName>
</protein>
<name>A0A976FEQ2_BRELC</name>